<gene>
    <name evidence="3" type="ORF">F53441_7225</name>
</gene>
<feature type="compositionally biased region" description="Basic and acidic residues" evidence="1">
    <location>
        <begin position="486"/>
        <end position="499"/>
    </location>
</feature>
<evidence type="ECO:0000256" key="1">
    <source>
        <dbReference type="SAM" id="MobiDB-lite"/>
    </source>
</evidence>
<dbReference type="GO" id="GO:0008270">
    <property type="term" value="F:zinc ion binding"/>
    <property type="evidence" value="ECO:0007669"/>
    <property type="project" value="InterPro"/>
</dbReference>
<dbReference type="GO" id="GO:0000981">
    <property type="term" value="F:DNA-binding transcription factor activity, RNA polymerase II-specific"/>
    <property type="evidence" value="ECO:0007669"/>
    <property type="project" value="InterPro"/>
</dbReference>
<keyword evidence="4" id="KW-1185">Reference proteome</keyword>
<organism evidence="3 4">
    <name type="scientific">Fusarium austroafricanum</name>
    <dbReference type="NCBI Taxonomy" id="2364996"/>
    <lineage>
        <taxon>Eukaryota</taxon>
        <taxon>Fungi</taxon>
        <taxon>Dikarya</taxon>
        <taxon>Ascomycota</taxon>
        <taxon>Pezizomycotina</taxon>
        <taxon>Sordariomycetes</taxon>
        <taxon>Hypocreomycetidae</taxon>
        <taxon>Hypocreales</taxon>
        <taxon>Nectriaceae</taxon>
        <taxon>Fusarium</taxon>
        <taxon>Fusarium concolor species complex</taxon>
    </lineage>
</organism>
<evidence type="ECO:0000259" key="2">
    <source>
        <dbReference type="Pfam" id="PF00144"/>
    </source>
</evidence>
<comment type="caution">
    <text evidence="3">The sequence shown here is derived from an EMBL/GenBank/DDBJ whole genome shotgun (WGS) entry which is preliminary data.</text>
</comment>
<dbReference type="AlphaFoldDB" id="A0A8H4KE26"/>
<dbReference type="Pfam" id="PF00144">
    <property type="entry name" value="Beta-lactamase"/>
    <property type="match status" value="1"/>
</dbReference>
<reference evidence="3" key="1">
    <citation type="submission" date="2020-01" db="EMBL/GenBank/DDBJ databases">
        <title>Identification and distribution of gene clusters putatively required for synthesis of sphingolipid metabolism inhibitors in phylogenetically diverse species of the filamentous fungus Fusarium.</title>
        <authorList>
            <person name="Kim H.-S."/>
            <person name="Busman M."/>
            <person name="Brown D.W."/>
            <person name="Divon H."/>
            <person name="Uhlig S."/>
            <person name="Proctor R.H."/>
        </authorList>
    </citation>
    <scope>NUCLEOTIDE SEQUENCE</scope>
    <source>
        <strain evidence="3">NRRL 53441</strain>
    </source>
</reference>
<dbReference type="PANTHER" id="PTHR43283">
    <property type="entry name" value="BETA-LACTAMASE-RELATED"/>
    <property type="match status" value="1"/>
</dbReference>
<feature type="region of interest" description="Disordered" evidence="1">
    <location>
        <begin position="619"/>
        <end position="644"/>
    </location>
</feature>
<accession>A0A8H4KE26</accession>
<dbReference type="OrthoDB" id="5958943at2759"/>
<dbReference type="InterPro" id="IPR012338">
    <property type="entry name" value="Beta-lactam/transpept-like"/>
</dbReference>
<name>A0A8H4KE26_9HYPO</name>
<dbReference type="InterPro" id="IPR050789">
    <property type="entry name" value="Diverse_Enzym_Activities"/>
</dbReference>
<dbReference type="EMBL" id="JAADJG010000281">
    <property type="protein sequence ID" value="KAF4449512.1"/>
    <property type="molecule type" value="Genomic_DNA"/>
</dbReference>
<feature type="non-terminal residue" evidence="3">
    <location>
        <position position="1"/>
    </location>
</feature>
<dbReference type="PANTHER" id="PTHR43283:SF3">
    <property type="entry name" value="BETA-LACTAMASE FAMILY PROTEIN (AFU_ORTHOLOGUE AFUA_5G07500)"/>
    <property type="match status" value="1"/>
</dbReference>
<proteinExistence type="predicted"/>
<feature type="region of interest" description="Disordered" evidence="1">
    <location>
        <begin position="485"/>
        <end position="519"/>
    </location>
</feature>
<evidence type="ECO:0000313" key="4">
    <source>
        <dbReference type="Proteomes" id="UP000605986"/>
    </source>
</evidence>
<feature type="domain" description="Beta-lactamase-related" evidence="2">
    <location>
        <begin position="19"/>
        <end position="388"/>
    </location>
</feature>
<dbReference type="Gene3D" id="4.10.240.10">
    <property type="entry name" value="Zn(2)-C6 fungal-type DNA-binding domain"/>
    <property type="match status" value="1"/>
</dbReference>
<dbReference type="SUPFAM" id="SSF56601">
    <property type="entry name" value="beta-lactamase/transpeptidase-like"/>
    <property type="match status" value="1"/>
</dbReference>
<sequence length="1169" mass="130724">MPLDAQKVRSIIDNACADQNTGIPGTTVVLVDKNGETFAHSAGTRGLGTNEPMTLDNVFWIASCTKMLAGVAVMQLVEQGKLNLDDGQQLETLVPELKKLKVLKADGSLEDKKNAITLRMLLTHTAGFGYTFFNERLRNWSHPAGIDEFSGRIEDIISMPLLFQPGEGWEYGVGIDWAGIALERVSGLKLNDYLQKNVFQPMGIKNMTMFPGKDMRSKIAHMHQRESDGKLRVRDHLQRMPQIIDPDNASEAASVFHSGGAGMFAQPQEYGKVISMLLNGGTCPKTGAQILKKETVDLMFTNSIEKFPNFSRQAIPAAKPDLTNQIPELYPVSGNPPQGWGLTFMLTNGGFSGRSKRTGHWAGLANLWWWADPDHGVGGIVCSQILPFADAKVLGLWAEVETEVYKSLKSKRGCDAKPLDLPKNLDPIRDGKMVVGEKPPLAQSTPCGYCTKTNKKCTMNWAWTQIQISAALAAAARGDPAIEIVPQRRESTSTDKTSESRTTSVVPDDGSFDAESTAPSFTQSLPPVPVFSDLDPGLEVPPFMDNSLDALPFDFVPENNQPMDSNFYGIAFKEFTAPEDCPTEPWDFCKDATVPPELQFDASSLSQFPIVSPAEPAQSLISPSYTNNEKDWNSRTKRRRVSTAWSDTQSSSLSSFSMDQSMMTKSNNQLISSGLLQIYHDVLEHNLSCWLNEVTCPFGRQKTLTQPGNLAEWGSNWTNRVLRRTLNLDRVAQSTQLIHMTRQEDSAVTKALHLSIMAFATQWAQGSRRHRERYPSLAEITENNPLNEYMDDFKEEFDRHLQRNIWDQAKRALDEVADVESYRVVCAEMIFGLTQKPLGEDTPDLSNGCFDQGYDADEVADEIASIIDNDGPPIFMERAARKMHTLKFKYDAERRGISRASKKRANLLSAMSSEDRGTIGLLYWLTVMFDTVSSSMAERPLVVVDANSQHDDARGDTDWNVPLFIQDSLDKPRQVVHWPCSYEEAAEAVTRSAPVKVLMFRHVAYLQSILRQGASGEKVEEFIERSARVYRYWNMTQYVPSHYLSSPVSTNITSGTFFRELLQNYDCIPGRIQSWFICISAHWHLGVLLLADIISHIDTHNLGLSTPRQTRINSKWVMRIRERSAKELSDLARVTTPVTATPIVPNLSEFHHAINQCMILTEPWTVILI</sequence>
<protein>
    <recommendedName>
        <fullName evidence="2">Beta-lactamase-related domain-containing protein</fullName>
    </recommendedName>
</protein>
<dbReference type="InterPro" id="IPR036864">
    <property type="entry name" value="Zn2-C6_fun-type_DNA-bd_sf"/>
</dbReference>
<dbReference type="Proteomes" id="UP000605986">
    <property type="component" value="Unassembled WGS sequence"/>
</dbReference>
<evidence type="ECO:0000313" key="3">
    <source>
        <dbReference type="EMBL" id="KAF4449512.1"/>
    </source>
</evidence>
<dbReference type="InterPro" id="IPR001466">
    <property type="entry name" value="Beta-lactam-related"/>
</dbReference>
<dbReference type="Gene3D" id="3.40.710.10">
    <property type="entry name" value="DD-peptidase/beta-lactamase superfamily"/>
    <property type="match status" value="1"/>
</dbReference>